<evidence type="ECO:0000256" key="4">
    <source>
        <dbReference type="SAM" id="SignalP"/>
    </source>
</evidence>
<name>A0A2P8CIJ9_9BACT</name>
<dbReference type="Pfam" id="PF13620">
    <property type="entry name" value="CarboxypepD_reg"/>
    <property type="match status" value="1"/>
</dbReference>
<evidence type="ECO:0000256" key="2">
    <source>
        <dbReference type="ARBA" id="ARBA00023136"/>
    </source>
</evidence>
<dbReference type="Proteomes" id="UP000396862">
    <property type="component" value="Unassembled WGS sequence"/>
</dbReference>
<dbReference type="OrthoDB" id="910296at2"/>
<keyword evidence="4" id="KW-0732">Signal</keyword>
<evidence type="ECO:0000256" key="1">
    <source>
        <dbReference type="ARBA" id="ARBA00004442"/>
    </source>
</evidence>
<dbReference type="InterPro" id="IPR008969">
    <property type="entry name" value="CarboxyPept-like_regulatory"/>
</dbReference>
<dbReference type="GO" id="GO:0009279">
    <property type="term" value="C:cell outer membrane"/>
    <property type="evidence" value="ECO:0007669"/>
    <property type="project" value="UniProtKB-SubCell"/>
</dbReference>
<dbReference type="Pfam" id="PF14905">
    <property type="entry name" value="OMP_b-brl_3"/>
    <property type="match status" value="1"/>
</dbReference>
<dbReference type="EMBL" id="PYGC01000002">
    <property type="protein sequence ID" value="PSK84795.1"/>
    <property type="molecule type" value="Genomic_DNA"/>
</dbReference>
<evidence type="ECO:0000313" key="8">
    <source>
        <dbReference type="EMBL" id="PSK84795.1"/>
    </source>
</evidence>
<keyword evidence="8" id="KW-0675">Receptor</keyword>
<feature type="chain" id="PRO_5015154889" evidence="4">
    <location>
        <begin position="21"/>
        <end position="823"/>
    </location>
</feature>
<feature type="signal peptide" evidence="4">
    <location>
        <begin position="1"/>
        <end position="20"/>
    </location>
</feature>
<organism evidence="8 9">
    <name type="scientific">Prolixibacter denitrificans</name>
    <dbReference type="NCBI Taxonomy" id="1541063"/>
    <lineage>
        <taxon>Bacteria</taxon>
        <taxon>Pseudomonadati</taxon>
        <taxon>Bacteroidota</taxon>
        <taxon>Bacteroidia</taxon>
        <taxon>Marinilabiliales</taxon>
        <taxon>Prolixibacteraceae</taxon>
        <taxon>Prolixibacter</taxon>
    </lineage>
</organism>
<dbReference type="InterPro" id="IPR012910">
    <property type="entry name" value="Plug_dom"/>
</dbReference>
<comment type="caution">
    <text evidence="8">The sequence shown here is derived from an EMBL/GenBank/DDBJ whole genome shotgun (WGS) entry which is preliminary data.</text>
</comment>
<dbReference type="InterPro" id="IPR041700">
    <property type="entry name" value="OMP_b-brl_3"/>
</dbReference>
<proteinExistence type="predicted"/>
<dbReference type="Gene3D" id="2.170.130.10">
    <property type="entry name" value="TonB-dependent receptor, plug domain"/>
    <property type="match status" value="1"/>
</dbReference>
<dbReference type="RefSeq" id="WP_106541361.1">
    <property type="nucleotide sequence ID" value="NZ_BLAU01000001.1"/>
</dbReference>
<reference evidence="7 10" key="2">
    <citation type="submission" date="2019-10" db="EMBL/GenBank/DDBJ databases">
        <title>Prolixibacter strains distinguished by the presence of nitrate reductase genes were adept at nitrate-dependent anaerobic corrosion of metallic iron and carbon steel.</title>
        <authorList>
            <person name="Iino T."/>
            <person name="Shono N."/>
            <person name="Ito K."/>
            <person name="Nakamura R."/>
            <person name="Sueoka K."/>
            <person name="Harayama S."/>
            <person name="Ohkuma M."/>
        </authorList>
    </citation>
    <scope>NUCLEOTIDE SEQUENCE [LARGE SCALE GENOMIC DNA]</scope>
    <source>
        <strain evidence="7 10">MIC1-1</strain>
    </source>
</reference>
<reference evidence="8 9" key="1">
    <citation type="submission" date="2018-03" db="EMBL/GenBank/DDBJ databases">
        <title>Genomic Encyclopedia of Archaeal and Bacterial Type Strains, Phase II (KMG-II): from individual species to whole genera.</title>
        <authorList>
            <person name="Goeker M."/>
        </authorList>
    </citation>
    <scope>NUCLEOTIDE SEQUENCE [LARGE SCALE GENOMIC DNA]</scope>
    <source>
        <strain evidence="8 9">DSM 27267</strain>
    </source>
</reference>
<keyword evidence="3" id="KW-0998">Cell outer membrane</keyword>
<sequence>MKKILLISIVITGLTFQLYAQPAPAPGAAGNPPATFPGVVKGKIVEAGTKTPMEYANVAIYSQQDSSIVGGIMTQADGSFQIKNVPPGNYYLQANFIGYEKHTLPGISINRSGSVADIGTLELKPASKELEGVDVVADKARVEFKLDRRVVNVSQEISAAGGSAVDALANTPSVDVDIEGNVSVRGSSDFTVLIDGKPSVLDGSDALKQIPASDIERIEVITNPSAKYDPEGVAGIINVVMKKHIKGSFSGVANLSASNTNKTRGDLTLNYRNDKWTFMLGGDFQNMVFSGERNVHQELYNADTTTVINSVGNMDRTWKGKGVRGGIDYHISDKTTLSMSGRVGDYTFQRNSLSTQHTYDNFGTDNYIFEDNTSARKGNYWNSDFTYSHNFNKDGHKLIATFYASGRQGPDNEYQIRYPSDANGNPIDQNPDKIRTVEASNDNEYRLKADYTLPVNDENKFEAGYQGRVNRESEDYLFENFDYTSDSWVNNPNFSSAFDFSRDIHALYAIWSHSTKSFSWQTGLRAEYTKREMDHTASSDPYIIDRVDWFPSVHLSQKFGRDIELQSSYSRRISRPRGWDLEPFPSYMDPYNIRVGNPALEPEYTDSYELSVLKRIKKSFISLEGYYRRTNNLITRIQELHSDGIIYHTRANMNSDQSLGSELMANLDLYPWLRIIASGTVFYYRLEGSVNGESVDRNSTNFNSRLTADVKFTPTTRFQLMSIYRGPSVSAQGEYNGMAFANASLKQELFNKKLSATLQVRDIFGTMKRSGTSYGDGFKTDFEFKREPRVFQLTLSYIINNYRSKSRNGGGQEGGGDDMGSEY</sequence>
<keyword evidence="10" id="KW-1185">Reference proteome</keyword>
<evidence type="ECO:0000259" key="5">
    <source>
        <dbReference type="Pfam" id="PF07715"/>
    </source>
</evidence>
<dbReference type="AlphaFoldDB" id="A0A2P8CIJ9"/>
<accession>A0A2P8CIJ9</accession>
<feature type="domain" description="TonB-dependent receptor plug" evidence="5">
    <location>
        <begin position="160"/>
        <end position="236"/>
    </location>
</feature>
<dbReference type="EMBL" id="BLAU01000001">
    <property type="protein sequence ID" value="GET20960.1"/>
    <property type="molecule type" value="Genomic_DNA"/>
</dbReference>
<comment type="subcellular location">
    <subcellularLocation>
        <location evidence="1">Cell outer membrane</location>
    </subcellularLocation>
</comment>
<dbReference type="InterPro" id="IPR036942">
    <property type="entry name" value="Beta-barrel_TonB_sf"/>
</dbReference>
<feature type="domain" description="Outer membrane protein beta-barrel" evidence="6">
    <location>
        <begin position="389"/>
        <end position="797"/>
    </location>
</feature>
<dbReference type="Gene3D" id="2.40.170.20">
    <property type="entry name" value="TonB-dependent receptor, beta-barrel domain"/>
    <property type="match status" value="1"/>
</dbReference>
<dbReference type="PANTHER" id="PTHR40980">
    <property type="entry name" value="PLUG DOMAIN-CONTAINING PROTEIN"/>
    <property type="match status" value="1"/>
</dbReference>
<dbReference type="Proteomes" id="UP000240621">
    <property type="component" value="Unassembled WGS sequence"/>
</dbReference>
<evidence type="ECO:0000256" key="3">
    <source>
        <dbReference type="ARBA" id="ARBA00023237"/>
    </source>
</evidence>
<dbReference type="PANTHER" id="PTHR40980:SF4">
    <property type="entry name" value="TONB-DEPENDENT RECEPTOR-LIKE BETA-BARREL DOMAIN-CONTAINING PROTEIN"/>
    <property type="match status" value="1"/>
</dbReference>
<protein>
    <submittedName>
        <fullName evidence="8">Outer membrane receptor protein involved in Fe transport</fullName>
    </submittedName>
    <submittedName>
        <fullName evidence="7">TonB-dependent receptor</fullName>
    </submittedName>
</protein>
<evidence type="ECO:0000259" key="6">
    <source>
        <dbReference type="Pfam" id="PF14905"/>
    </source>
</evidence>
<dbReference type="SUPFAM" id="SSF56935">
    <property type="entry name" value="Porins"/>
    <property type="match status" value="1"/>
</dbReference>
<evidence type="ECO:0000313" key="9">
    <source>
        <dbReference type="Proteomes" id="UP000240621"/>
    </source>
</evidence>
<keyword evidence="2" id="KW-0472">Membrane</keyword>
<evidence type="ECO:0000313" key="7">
    <source>
        <dbReference type="EMBL" id="GET20960.1"/>
    </source>
</evidence>
<dbReference type="InterPro" id="IPR037066">
    <property type="entry name" value="Plug_dom_sf"/>
</dbReference>
<dbReference type="SUPFAM" id="SSF49464">
    <property type="entry name" value="Carboxypeptidase regulatory domain-like"/>
    <property type="match status" value="1"/>
</dbReference>
<gene>
    <name evidence="8" type="ORF">CLV93_102586</name>
    <name evidence="7" type="ORF">JCM18694_12060</name>
</gene>
<evidence type="ECO:0000313" key="10">
    <source>
        <dbReference type="Proteomes" id="UP000396862"/>
    </source>
</evidence>
<dbReference type="Gene3D" id="2.60.40.1120">
    <property type="entry name" value="Carboxypeptidase-like, regulatory domain"/>
    <property type="match status" value="1"/>
</dbReference>
<dbReference type="Pfam" id="PF07715">
    <property type="entry name" value="Plug"/>
    <property type="match status" value="1"/>
</dbReference>